<dbReference type="InterPro" id="IPR036440">
    <property type="entry name" value="Peptidase_C15-like_sf"/>
</dbReference>
<dbReference type="EMBL" id="FNEB01000001">
    <property type="protein sequence ID" value="SDH92698.1"/>
    <property type="molecule type" value="Genomic_DNA"/>
</dbReference>
<evidence type="ECO:0000256" key="3">
    <source>
        <dbReference type="ARBA" id="ARBA00022490"/>
    </source>
</evidence>
<keyword evidence="5" id="KW-0378">Hydrolase</keyword>
<dbReference type="CDD" id="cd00501">
    <property type="entry name" value="Peptidase_C15"/>
    <property type="match status" value="1"/>
</dbReference>
<dbReference type="PRINTS" id="PR00706">
    <property type="entry name" value="PYROGLUPTASE"/>
</dbReference>
<dbReference type="InterPro" id="IPR016125">
    <property type="entry name" value="Peptidase_C15-like"/>
</dbReference>
<keyword evidence="3" id="KW-0963">Cytoplasm</keyword>
<keyword evidence="6" id="KW-0788">Thiol protease</keyword>
<evidence type="ECO:0000313" key="10">
    <source>
        <dbReference type="Proteomes" id="UP000199340"/>
    </source>
</evidence>
<evidence type="ECO:0000256" key="1">
    <source>
        <dbReference type="ARBA" id="ARBA00006641"/>
    </source>
</evidence>
<dbReference type="STRING" id="490829.SAMN05421850_10146"/>
<dbReference type="RefSeq" id="WP_175491354.1">
    <property type="nucleotide sequence ID" value="NZ_FNEB01000001.1"/>
</dbReference>
<dbReference type="GO" id="GO:0005829">
    <property type="term" value="C:cytosol"/>
    <property type="evidence" value="ECO:0007669"/>
    <property type="project" value="InterPro"/>
</dbReference>
<dbReference type="Proteomes" id="UP000199340">
    <property type="component" value="Unassembled WGS sequence"/>
</dbReference>
<keyword evidence="4" id="KW-0645">Protease</keyword>
<organism evidence="9 10">
    <name type="scientific">Lutimaribacter saemankumensis</name>
    <dbReference type="NCBI Taxonomy" id="490829"/>
    <lineage>
        <taxon>Bacteria</taxon>
        <taxon>Pseudomonadati</taxon>
        <taxon>Pseudomonadota</taxon>
        <taxon>Alphaproteobacteria</taxon>
        <taxon>Rhodobacterales</taxon>
        <taxon>Roseobacteraceae</taxon>
        <taxon>Lutimaribacter</taxon>
    </lineage>
</organism>
<dbReference type="AlphaFoldDB" id="A0A1G8GE93"/>
<evidence type="ECO:0000256" key="8">
    <source>
        <dbReference type="ARBA" id="ARBA00031559"/>
    </source>
</evidence>
<keyword evidence="10" id="KW-1185">Reference proteome</keyword>
<dbReference type="InterPro" id="IPR000816">
    <property type="entry name" value="Peptidase_C15"/>
</dbReference>
<gene>
    <name evidence="9" type="ORF">SAMN05421850_10146</name>
</gene>
<dbReference type="SUPFAM" id="SSF53182">
    <property type="entry name" value="Pyrrolidone carboxyl peptidase (pyroglutamate aminopeptidase)"/>
    <property type="match status" value="1"/>
</dbReference>
<dbReference type="Gene3D" id="3.40.630.20">
    <property type="entry name" value="Peptidase C15, pyroglutamyl peptidase I-like"/>
    <property type="match status" value="1"/>
</dbReference>
<dbReference type="PIRSF" id="PIRSF015592">
    <property type="entry name" value="Prld-crbxl_pptds"/>
    <property type="match status" value="1"/>
</dbReference>
<protein>
    <recommendedName>
        <fullName evidence="2">Pyrrolidone-carboxylate peptidase</fullName>
    </recommendedName>
    <alternativeName>
        <fullName evidence="7">5-oxoprolyl-peptidase</fullName>
    </alternativeName>
    <alternativeName>
        <fullName evidence="8">Pyroglutamyl-peptidase I</fullName>
    </alternativeName>
</protein>
<evidence type="ECO:0000256" key="4">
    <source>
        <dbReference type="ARBA" id="ARBA00022670"/>
    </source>
</evidence>
<sequence length="217" mass="23545">MILLTGFQSYAGRSANPSEEVARILNGTRVGEMDVHGVGLPVDFHEMRQSLPALIDELKPRIVVSMGLWPGEPMIRLERVAANWSWFELPDNAGHRQNGKVIQDGPDGYLTTLPCDEMQAAIRGAGLPCRQSGSAGTYLCNATAYVALDHCSKHHPATIAGFVHLPYLPAQVAELLDQVAAESVLELHQRADLASMALDDMVRAMRIALEVAQAHSA</sequence>
<reference evidence="9 10" key="1">
    <citation type="submission" date="2016-10" db="EMBL/GenBank/DDBJ databases">
        <authorList>
            <person name="de Groot N.N."/>
        </authorList>
    </citation>
    <scope>NUCLEOTIDE SEQUENCE [LARGE SCALE GENOMIC DNA]</scope>
    <source>
        <strain evidence="9 10">DSM 28010</strain>
    </source>
</reference>
<proteinExistence type="inferred from homology"/>
<evidence type="ECO:0000256" key="6">
    <source>
        <dbReference type="ARBA" id="ARBA00022807"/>
    </source>
</evidence>
<dbReference type="GO" id="GO:0016920">
    <property type="term" value="F:pyroglutamyl-peptidase activity"/>
    <property type="evidence" value="ECO:0007669"/>
    <property type="project" value="InterPro"/>
</dbReference>
<comment type="similarity">
    <text evidence="1">Belongs to the peptidase C15 family.</text>
</comment>
<dbReference type="Pfam" id="PF01470">
    <property type="entry name" value="Peptidase_C15"/>
    <property type="match status" value="1"/>
</dbReference>
<dbReference type="PANTHER" id="PTHR23402">
    <property type="entry name" value="PROTEASE FAMILY C15 PYROGLUTAMYL-PEPTIDASE I-RELATED"/>
    <property type="match status" value="1"/>
</dbReference>
<accession>A0A1G8GE93</accession>
<name>A0A1G8GE93_9RHOB</name>
<evidence type="ECO:0000313" key="9">
    <source>
        <dbReference type="EMBL" id="SDH92698.1"/>
    </source>
</evidence>
<evidence type="ECO:0000256" key="5">
    <source>
        <dbReference type="ARBA" id="ARBA00022801"/>
    </source>
</evidence>
<dbReference type="PANTHER" id="PTHR23402:SF1">
    <property type="entry name" value="PYROGLUTAMYL-PEPTIDASE I"/>
    <property type="match status" value="1"/>
</dbReference>
<evidence type="ECO:0000256" key="7">
    <source>
        <dbReference type="ARBA" id="ARBA00030836"/>
    </source>
</evidence>
<dbReference type="GO" id="GO:0006508">
    <property type="term" value="P:proteolysis"/>
    <property type="evidence" value="ECO:0007669"/>
    <property type="project" value="UniProtKB-KW"/>
</dbReference>
<evidence type="ECO:0000256" key="2">
    <source>
        <dbReference type="ARBA" id="ARBA00019191"/>
    </source>
</evidence>